<evidence type="ECO:0000256" key="3">
    <source>
        <dbReference type="ARBA" id="ARBA00021035"/>
    </source>
</evidence>
<reference evidence="14 15" key="1">
    <citation type="submission" date="2018-05" db="EMBL/GenBank/DDBJ databases">
        <title>Genomic Encyclopedia of Type Strains, Phase III (KMG-III): the genomes of soil and plant-associated and newly described type strains.</title>
        <authorList>
            <person name="Whitman W."/>
        </authorList>
    </citation>
    <scope>NUCLEOTIDE SEQUENCE [LARGE SCALE GENOMIC DNA]</scope>
    <source>
        <strain evidence="14 15">CECT 5696</strain>
    </source>
</reference>
<evidence type="ECO:0000259" key="13">
    <source>
        <dbReference type="Pfam" id="PF02768"/>
    </source>
</evidence>
<dbReference type="CDD" id="cd00140">
    <property type="entry name" value="beta_clamp"/>
    <property type="match status" value="1"/>
</dbReference>
<evidence type="ECO:0000256" key="9">
    <source>
        <dbReference type="ARBA" id="ARBA00023125"/>
    </source>
</evidence>
<keyword evidence="7 10" id="KW-0235">DNA replication</keyword>
<dbReference type="Gene3D" id="3.10.150.10">
    <property type="entry name" value="DNA Polymerase III, subunit A, domain 2"/>
    <property type="match status" value="1"/>
</dbReference>
<dbReference type="GO" id="GO:0003887">
    <property type="term" value="F:DNA-directed DNA polymerase activity"/>
    <property type="evidence" value="ECO:0007669"/>
    <property type="project" value="UniProtKB-UniRule"/>
</dbReference>
<dbReference type="Gene3D" id="3.70.10.10">
    <property type="match status" value="1"/>
</dbReference>
<comment type="subcellular location">
    <subcellularLocation>
        <location evidence="1 10">Cytoplasm</location>
    </subcellularLocation>
</comment>
<dbReference type="InterPro" id="IPR046938">
    <property type="entry name" value="DNA_clamp_sf"/>
</dbReference>
<evidence type="ECO:0000313" key="15">
    <source>
        <dbReference type="Proteomes" id="UP000246635"/>
    </source>
</evidence>
<dbReference type="AlphaFoldDB" id="A0A2V2YRA3"/>
<evidence type="ECO:0000256" key="10">
    <source>
        <dbReference type="PIRNR" id="PIRNR000804"/>
    </source>
</evidence>
<comment type="similarity">
    <text evidence="2 10">Belongs to the beta sliding clamp family.</text>
</comment>
<comment type="caution">
    <text evidence="14">The sequence shown here is derived from an EMBL/GenBank/DDBJ whole genome shotgun (WGS) entry which is preliminary data.</text>
</comment>
<protein>
    <recommendedName>
        <fullName evidence="3 10">Beta sliding clamp</fullName>
    </recommendedName>
</protein>
<dbReference type="EMBL" id="QGTQ01000013">
    <property type="protein sequence ID" value="PWV99719.1"/>
    <property type="molecule type" value="Genomic_DNA"/>
</dbReference>
<dbReference type="Pfam" id="PF02768">
    <property type="entry name" value="DNA_pol3_beta_3"/>
    <property type="match status" value="1"/>
</dbReference>
<dbReference type="Pfam" id="PF02767">
    <property type="entry name" value="DNA_pol3_beta_2"/>
    <property type="match status" value="1"/>
</dbReference>
<feature type="domain" description="DNA polymerase III beta sliding clamp N-terminal" evidence="11">
    <location>
        <begin position="2"/>
        <end position="122"/>
    </location>
</feature>
<dbReference type="RefSeq" id="WP_146216892.1">
    <property type="nucleotide sequence ID" value="NZ_CP054612.1"/>
</dbReference>
<dbReference type="SUPFAM" id="SSF55979">
    <property type="entry name" value="DNA clamp"/>
    <property type="match status" value="3"/>
</dbReference>
<keyword evidence="4 10" id="KW-0963">Cytoplasm</keyword>
<gene>
    <name evidence="14" type="ORF">DFQ01_11393</name>
</gene>
<keyword evidence="15" id="KW-1185">Reference proteome</keyword>
<dbReference type="SMART" id="SM00480">
    <property type="entry name" value="POL3Bc"/>
    <property type="match status" value="1"/>
</dbReference>
<dbReference type="InterPro" id="IPR022637">
    <property type="entry name" value="DNA_polIII_beta_cen"/>
</dbReference>
<evidence type="ECO:0000256" key="4">
    <source>
        <dbReference type="ARBA" id="ARBA00022490"/>
    </source>
</evidence>
<comment type="subunit">
    <text evidence="10">Forms a ring-shaped head-to-tail homodimer around DNA.</text>
</comment>
<keyword evidence="9" id="KW-0238">DNA-binding</keyword>
<accession>A0A2V2YRA3</accession>
<evidence type="ECO:0000256" key="2">
    <source>
        <dbReference type="ARBA" id="ARBA00010752"/>
    </source>
</evidence>
<dbReference type="GO" id="GO:0006271">
    <property type="term" value="P:DNA strand elongation involved in DNA replication"/>
    <property type="evidence" value="ECO:0007669"/>
    <property type="project" value="TreeGrafter"/>
</dbReference>
<organism evidence="14 15">
    <name type="scientific">Paenibacillus cellulosilyticus</name>
    <dbReference type="NCBI Taxonomy" id="375489"/>
    <lineage>
        <taxon>Bacteria</taxon>
        <taxon>Bacillati</taxon>
        <taxon>Bacillota</taxon>
        <taxon>Bacilli</taxon>
        <taxon>Bacillales</taxon>
        <taxon>Paenibacillaceae</taxon>
        <taxon>Paenibacillus</taxon>
    </lineage>
</organism>
<dbReference type="InterPro" id="IPR022634">
    <property type="entry name" value="DNA_polIII_beta_N"/>
</dbReference>
<evidence type="ECO:0000256" key="8">
    <source>
        <dbReference type="ARBA" id="ARBA00022932"/>
    </source>
</evidence>
<keyword evidence="5 10" id="KW-0808">Transferase</keyword>
<dbReference type="Pfam" id="PF00712">
    <property type="entry name" value="DNA_pol3_beta"/>
    <property type="match status" value="1"/>
</dbReference>
<evidence type="ECO:0000259" key="11">
    <source>
        <dbReference type="Pfam" id="PF00712"/>
    </source>
</evidence>
<evidence type="ECO:0000313" key="14">
    <source>
        <dbReference type="EMBL" id="PWV99719.1"/>
    </source>
</evidence>
<keyword evidence="8 10" id="KW-0239">DNA-directed DNA polymerase</keyword>
<dbReference type="PANTHER" id="PTHR30478:SF0">
    <property type="entry name" value="BETA SLIDING CLAMP"/>
    <property type="match status" value="1"/>
</dbReference>
<feature type="domain" description="DNA polymerase III beta sliding clamp C-terminal" evidence="13">
    <location>
        <begin position="257"/>
        <end position="363"/>
    </location>
</feature>
<evidence type="ECO:0000256" key="1">
    <source>
        <dbReference type="ARBA" id="ARBA00004496"/>
    </source>
</evidence>
<sequence length="386" mass="41721">MLVHITKERLMHALQHVLKAVSVNHPIPILTGIHIEATAEGLILTGSHTSMSIEAWIQQDGTAVIVEAAGSIVVPARYFYEIVRKLDDGMIVIDGTESIVAAISTEGSSIRLCGMDADEYPKRNRSANAAATYRLRIESESLKSAIRQVATAASTSESRPVLTGVCMSYLGGSELRLTATDGIRLATCTIPVEIRGSMPQSAEFIVSSRSMLDMAGMLDGQGEPIELQASSDLIIFRTANLHIQLAPIEGTFPSTHSIIPRTYQSEITIETARLQHALERATVLAGDRIVRMTATREQLGIVSRTAAIGDGKECVPVAAMEGDEFSLSLNGKMLTDIVRCLAYTYVRLRYTGERGPIVLQPTDRDGEGDSSALFLLTPVRTAVQVN</sequence>
<feature type="domain" description="DNA polymerase III beta sliding clamp central" evidence="12">
    <location>
        <begin position="137"/>
        <end position="253"/>
    </location>
</feature>
<dbReference type="OrthoDB" id="8421503at2"/>
<evidence type="ECO:0000256" key="7">
    <source>
        <dbReference type="ARBA" id="ARBA00022705"/>
    </source>
</evidence>
<keyword evidence="6 10" id="KW-0548">Nucleotidyltransferase</keyword>
<comment type="function">
    <text evidence="10">Confers DNA tethering and processivity to DNA polymerases and other proteins. Acts as a clamp, forming a ring around DNA (a reaction catalyzed by the clamp-loading complex) which diffuses in an ATP-independent manner freely and bidirectionally along dsDNA. Initially characterized for its ability to contact the catalytic subunit of DNA polymerase III (Pol III), a complex, multichain enzyme responsible for most of the replicative synthesis in bacteria; Pol III exhibits 3'-5' exonuclease proofreading activity. The beta chain is required for initiation of replication as well as for processivity of DNA replication.</text>
</comment>
<name>A0A2V2YRA3_9BACL</name>
<evidence type="ECO:0000256" key="5">
    <source>
        <dbReference type="ARBA" id="ARBA00022679"/>
    </source>
</evidence>
<dbReference type="NCBIfam" id="TIGR00663">
    <property type="entry name" value="dnan"/>
    <property type="match status" value="1"/>
</dbReference>
<dbReference type="PIRSF" id="PIRSF000804">
    <property type="entry name" value="DNA_pol_III_b"/>
    <property type="match status" value="1"/>
</dbReference>
<dbReference type="Proteomes" id="UP000246635">
    <property type="component" value="Unassembled WGS sequence"/>
</dbReference>
<dbReference type="GO" id="GO:0009360">
    <property type="term" value="C:DNA polymerase III complex"/>
    <property type="evidence" value="ECO:0007669"/>
    <property type="project" value="InterPro"/>
</dbReference>
<evidence type="ECO:0000259" key="12">
    <source>
        <dbReference type="Pfam" id="PF02767"/>
    </source>
</evidence>
<dbReference type="GO" id="GO:0003677">
    <property type="term" value="F:DNA binding"/>
    <property type="evidence" value="ECO:0007669"/>
    <property type="project" value="UniProtKB-UniRule"/>
</dbReference>
<dbReference type="GO" id="GO:0008408">
    <property type="term" value="F:3'-5' exonuclease activity"/>
    <property type="evidence" value="ECO:0007669"/>
    <property type="project" value="InterPro"/>
</dbReference>
<dbReference type="GO" id="GO:0005737">
    <property type="term" value="C:cytoplasm"/>
    <property type="evidence" value="ECO:0007669"/>
    <property type="project" value="UniProtKB-SubCell"/>
</dbReference>
<dbReference type="InterPro" id="IPR022635">
    <property type="entry name" value="DNA_polIII_beta_C"/>
</dbReference>
<evidence type="ECO:0000256" key="6">
    <source>
        <dbReference type="ARBA" id="ARBA00022695"/>
    </source>
</evidence>
<dbReference type="PANTHER" id="PTHR30478">
    <property type="entry name" value="DNA POLYMERASE III SUBUNIT BETA"/>
    <property type="match status" value="1"/>
</dbReference>
<dbReference type="InterPro" id="IPR001001">
    <property type="entry name" value="DNA_polIII_beta"/>
</dbReference>
<proteinExistence type="inferred from homology"/>